<keyword evidence="2" id="KW-0812">Transmembrane</keyword>
<name>A0A9J7KYK7_BRAFL</name>
<dbReference type="OrthoDB" id="10012950at2759"/>
<dbReference type="AlphaFoldDB" id="A0A9J7KYK7"/>
<reference evidence="3" key="1">
    <citation type="journal article" date="2020" name="Nat. Ecol. Evol.">
        <title>Deeply conserved synteny resolves early events in vertebrate evolution.</title>
        <authorList>
            <person name="Simakov O."/>
            <person name="Marletaz F."/>
            <person name="Yue J.X."/>
            <person name="O'Connell B."/>
            <person name="Jenkins J."/>
            <person name="Brandt A."/>
            <person name="Calef R."/>
            <person name="Tung C.H."/>
            <person name="Huang T.K."/>
            <person name="Schmutz J."/>
            <person name="Satoh N."/>
            <person name="Yu J.K."/>
            <person name="Putnam N.H."/>
            <person name="Green R.E."/>
            <person name="Rokhsar D.S."/>
        </authorList>
    </citation>
    <scope>NUCLEOTIDE SEQUENCE [LARGE SCALE GENOMIC DNA]</scope>
    <source>
        <strain evidence="3">S238N-H82</strain>
    </source>
</reference>
<reference evidence="4" key="2">
    <citation type="submission" date="2025-08" db="UniProtKB">
        <authorList>
            <consortium name="RefSeq"/>
        </authorList>
    </citation>
    <scope>IDENTIFICATION</scope>
    <source>
        <strain evidence="4">S238N-H82</strain>
        <tissue evidence="4">Testes</tissue>
    </source>
</reference>
<sequence length="327" mass="36085">MASTEELVPVRRRRCPAWCSCGSCRCSCGSFWWTRWLRKRLERPLGAHSVVDFFLGIFVTVSVLVFAIQSVLNAMTNCDVRSETLPIIFTALVCVGIPCVAAIGFVIRRDPFMRDDAAGGGGTEGLELSLLFAPIVLLAVGCVTLDAVFFLLVGACIHRDEGTFPTLAFYWTGTAFHVGRMVFVVAQVAMFGWCFKTRSFARQKVYTVLLFTAVVMADLASWFYEIVDKPSALCTRGVSACWDTTVTKSKSYTCQEISNVNNIFTEEYCTFVQFQLYCQPLVGTFALLSLPTMYYMWSKAREGEGGGATDSGEEQTNRPGASLTALA</sequence>
<evidence type="ECO:0000313" key="4">
    <source>
        <dbReference type="RefSeq" id="XP_035671954.1"/>
    </source>
</evidence>
<feature type="region of interest" description="Disordered" evidence="1">
    <location>
        <begin position="305"/>
        <end position="327"/>
    </location>
</feature>
<evidence type="ECO:0000313" key="3">
    <source>
        <dbReference type="Proteomes" id="UP000001554"/>
    </source>
</evidence>
<gene>
    <name evidence="4" type="primary">LOC118412968</name>
</gene>
<proteinExistence type="predicted"/>
<feature type="transmembrane region" description="Helical" evidence="2">
    <location>
        <begin position="128"/>
        <end position="155"/>
    </location>
</feature>
<protein>
    <submittedName>
        <fullName evidence="4">Uncharacterized protein LOC118412968</fullName>
    </submittedName>
</protein>
<accession>A0A9J7KYK7</accession>
<evidence type="ECO:0000256" key="1">
    <source>
        <dbReference type="SAM" id="MobiDB-lite"/>
    </source>
</evidence>
<keyword evidence="2" id="KW-0472">Membrane</keyword>
<feature type="transmembrane region" description="Helical" evidence="2">
    <location>
        <begin position="87"/>
        <end position="107"/>
    </location>
</feature>
<dbReference type="GeneID" id="118412968"/>
<evidence type="ECO:0000256" key="2">
    <source>
        <dbReference type="SAM" id="Phobius"/>
    </source>
</evidence>
<feature type="transmembrane region" description="Helical" evidence="2">
    <location>
        <begin position="205"/>
        <end position="224"/>
    </location>
</feature>
<dbReference type="Proteomes" id="UP000001554">
    <property type="component" value="Chromosome 4"/>
</dbReference>
<keyword evidence="3" id="KW-1185">Reference proteome</keyword>
<dbReference type="RefSeq" id="XP_035671954.1">
    <property type="nucleotide sequence ID" value="XM_035816061.1"/>
</dbReference>
<feature type="transmembrane region" description="Helical" evidence="2">
    <location>
        <begin position="167"/>
        <end position="193"/>
    </location>
</feature>
<keyword evidence="2" id="KW-1133">Transmembrane helix</keyword>
<organism evidence="3 4">
    <name type="scientific">Branchiostoma floridae</name>
    <name type="common">Florida lancelet</name>
    <name type="synonym">Amphioxus</name>
    <dbReference type="NCBI Taxonomy" id="7739"/>
    <lineage>
        <taxon>Eukaryota</taxon>
        <taxon>Metazoa</taxon>
        <taxon>Chordata</taxon>
        <taxon>Cephalochordata</taxon>
        <taxon>Leptocardii</taxon>
        <taxon>Amphioxiformes</taxon>
        <taxon>Branchiostomatidae</taxon>
        <taxon>Branchiostoma</taxon>
    </lineage>
</organism>
<dbReference type="KEGG" id="bfo:118412968"/>
<feature type="transmembrane region" description="Helical" evidence="2">
    <location>
        <begin position="45"/>
        <end position="67"/>
    </location>
</feature>